<dbReference type="SMART" id="SM00400">
    <property type="entry name" value="ZnF_CHCC"/>
    <property type="match status" value="1"/>
</dbReference>
<dbReference type="GO" id="GO:0006269">
    <property type="term" value="P:DNA replication, synthesis of primer"/>
    <property type="evidence" value="ECO:0007669"/>
    <property type="project" value="UniProtKB-UniRule"/>
</dbReference>
<dbReference type="Gene3D" id="1.10.860.10">
    <property type="entry name" value="DNAb Helicase, Chain A"/>
    <property type="match status" value="1"/>
</dbReference>
<organism evidence="16 17">
    <name type="scientific">Thiothrix caldifontis</name>
    <dbReference type="NCBI Taxonomy" id="525918"/>
    <lineage>
        <taxon>Bacteria</taxon>
        <taxon>Pseudomonadati</taxon>
        <taxon>Pseudomonadota</taxon>
        <taxon>Gammaproteobacteria</taxon>
        <taxon>Thiotrichales</taxon>
        <taxon>Thiotrichaceae</taxon>
        <taxon>Thiothrix</taxon>
    </lineage>
</organism>
<dbReference type="Pfam" id="PF13155">
    <property type="entry name" value="Toprim_2"/>
    <property type="match status" value="1"/>
</dbReference>
<gene>
    <name evidence="12" type="primary">dnaG</name>
    <name evidence="16" type="ORF">SAMN05660964_02862</name>
</gene>
<dbReference type="Pfam" id="PF01807">
    <property type="entry name" value="Zn_ribbon_DnaG"/>
    <property type="match status" value="1"/>
</dbReference>
<comment type="cofactor">
    <cofactor evidence="12 13 14">
        <name>Zn(2+)</name>
        <dbReference type="ChEBI" id="CHEBI:29105"/>
    </cofactor>
    <text evidence="12 13 14">Binds 1 zinc ion per monomer.</text>
</comment>
<comment type="subunit">
    <text evidence="12">Monomer. Interacts with DnaB.</text>
</comment>
<dbReference type="Gene3D" id="3.90.980.10">
    <property type="entry name" value="DNA primase, catalytic core, N-terminal domain"/>
    <property type="match status" value="1"/>
</dbReference>
<keyword evidence="10 12" id="KW-0238">DNA-binding</keyword>
<dbReference type="HAMAP" id="MF_00974">
    <property type="entry name" value="DNA_primase_DnaG"/>
    <property type="match status" value="1"/>
</dbReference>
<evidence type="ECO:0000256" key="11">
    <source>
        <dbReference type="ARBA" id="ARBA00023163"/>
    </source>
</evidence>
<keyword evidence="7 12" id="KW-0863">Zinc-finger</keyword>
<keyword evidence="2 12" id="KW-0639">Primosome</keyword>
<keyword evidence="4 12" id="KW-0548">Nucleotidyltransferase</keyword>
<accession>A0A1H4F9D7</accession>
<dbReference type="InterPro" id="IPR034151">
    <property type="entry name" value="TOPRIM_DnaG_bac"/>
</dbReference>
<evidence type="ECO:0000256" key="10">
    <source>
        <dbReference type="ARBA" id="ARBA00023125"/>
    </source>
</evidence>
<evidence type="ECO:0000313" key="17">
    <source>
        <dbReference type="Proteomes" id="UP000199397"/>
    </source>
</evidence>
<evidence type="ECO:0000256" key="7">
    <source>
        <dbReference type="ARBA" id="ARBA00022771"/>
    </source>
</evidence>
<dbReference type="PANTHER" id="PTHR30313:SF2">
    <property type="entry name" value="DNA PRIMASE"/>
    <property type="match status" value="1"/>
</dbReference>
<reference evidence="16 17" key="1">
    <citation type="submission" date="2016-10" db="EMBL/GenBank/DDBJ databases">
        <authorList>
            <person name="de Groot N.N."/>
        </authorList>
    </citation>
    <scope>NUCLEOTIDE SEQUENCE [LARGE SCALE GENOMIC DNA]</scope>
    <source>
        <strain evidence="16 17">DSM 21228</strain>
    </source>
</reference>
<keyword evidence="3 12" id="KW-0808">Transferase</keyword>
<dbReference type="Pfam" id="PF08278">
    <property type="entry name" value="DnaG_DnaB_bind"/>
    <property type="match status" value="1"/>
</dbReference>
<dbReference type="SUPFAM" id="SSF117023">
    <property type="entry name" value="DNA primase DnaG, C-terminal domain"/>
    <property type="match status" value="1"/>
</dbReference>
<dbReference type="InterPro" id="IPR036977">
    <property type="entry name" value="DNA_primase_Znf_CHC2"/>
</dbReference>
<keyword evidence="5 12" id="KW-0235">DNA replication</keyword>
<dbReference type="PROSITE" id="PS50880">
    <property type="entry name" value="TOPRIM"/>
    <property type="match status" value="1"/>
</dbReference>
<evidence type="ECO:0000256" key="9">
    <source>
        <dbReference type="ARBA" id="ARBA00022842"/>
    </source>
</evidence>
<evidence type="ECO:0000256" key="12">
    <source>
        <dbReference type="HAMAP-Rule" id="MF_00974"/>
    </source>
</evidence>
<comment type="function">
    <text evidence="12 13">RNA polymerase that catalyzes the synthesis of short RNA molecules used as primers for DNA polymerase during DNA replication.</text>
</comment>
<dbReference type="Pfam" id="PF10410">
    <property type="entry name" value="DnaB_bind"/>
    <property type="match status" value="1"/>
</dbReference>
<evidence type="ECO:0000259" key="15">
    <source>
        <dbReference type="PROSITE" id="PS50880"/>
    </source>
</evidence>
<dbReference type="Gene3D" id="3.90.580.10">
    <property type="entry name" value="Zinc finger, CHC2-type domain"/>
    <property type="match status" value="1"/>
</dbReference>
<dbReference type="Proteomes" id="UP000199397">
    <property type="component" value="Unassembled WGS sequence"/>
</dbReference>
<dbReference type="SUPFAM" id="SSF57783">
    <property type="entry name" value="Zinc beta-ribbon"/>
    <property type="match status" value="1"/>
</dbReference>
<dbReference type="InterPro" id="IPR006171">
    <property type="entry name" value="TOPRIM_dom"/>
</dbReference>
<dbReference type="InterPro" id="IPR037068">
    <property type="entry name" value="DNA_primase_core_N_sf"/>
</dbReference>
<dbReference type="NCBIfam" id="TIGR01391">
    <property type="entry name" value="dnaG"/>
    <property type="match status" value="1"/>
</dbReference>
<dbReference type="SUPFAM" id="SSF56731">
    <property type="entry name" value="DNA primase core"/>
    <property type="match status" value="1"/>
</dbReference>
<dbReference type="InterPro" id="IPR002694">
    <property type="entry name" value="Znf_CHC2"/>
</dbReference>
<keyword evidence="6 12" id="KW-0479">Metal-binding</keyword>
<comment type="similarity">
    <text evidence="12 13">Belongs to the DnaG primase family.</text>
</comment>
<dbReference type="SMART" id="SM00766">
    <property type="entry name" value="DnaG_DnaB_bind"/>
    <property type="match status" value="1"/>
</dbReference>
<keyword evidence="11 12" id="KW-0804">Transcription</keyword>
<name>A0A1H4F9D7_9GAMM</name>
<dbReference type="GO" id="GO:0005737">
    <property type="term" value="C:cytoplasm"/>
    <property type="evidence" value="ECO:0007669"/>
    <property type="project" value="TreeGrafter"/>
</dbReference>
<evidence type="ECO:0000313" key="16">
    <source>
        <dbReference type="EMBL" id="SEA93388.1"/>
    </source>
</evidence>
<evidence type="ECO:0000256" key="4">
    <source>
        <dbReference type="ARBA" id="ARBA00022695"/>
    </source>
</evidence>
<dbReference type="GO" id="GO:0008270">
    <property type="term" value="F:zinc ion binding"/>
    <property type="evidence" value="ECO:0007669"/>
    <property type="project" value="UniProtKB-UniRule"/>
</dbReference>
<dbReference type="EC" id="2.7.7.101" evidence="12"/>
<keyword evidence="9" id="KW-0460">Magnesium</keyword>
<comment type="domain">
    <text evidence="12">Contains an N-terminal zinc-binding domain, a central core domain that contains the primase activity, and a C-terminal DnaB-binding domain.</text>
</comment>
<dbReference type="InterPro" id="IPR016136">
    <property type="entry name" value="DNA_helicase_N/primase_C"/>
</dbReference>
<dbReference type="InterPro" id="IPR006295">
    <property type="entry name" value="DNA_primase_DnaG"/>
</dbReference>
<evidence type="ECO:0000256" key="13">
    <source>
        <dbReference type="PIRNR" id="PIRNR002811"/>
    </source>
</evidence>
<dbReference type="GO" id="GO:1990077">
    <property type="term" value="C:primosome complex"/>
    <property type="evidence" value="ECO:0007669"/>
    <property type="project" value="UniProtKB-KW"/>
</dbReference>
<dbReference type="FunFam" id="3.40.1360.10:FF:000002">
    <property type="entry name" value="DNA primase"/>
    <property type="match status" value="1"/>
</dbReference>
<dbReference type="OrthoDB" id="9803773at2"/>
<dbReference type="GO" id="GO:0003899">
    <property type="term" value="F:DNA-directed RNA polymerase activity"/>
    <property type="evidence" value="ECO:0007669"/>
    <property type="project" value="UniProtKB-UniRule"/>
</dbReference>
<evidence type="ECO:0000256" key="14">
    <source>
        <dbReference type="PIRSR" id="PIRSR002811-1"/>
    </source>
</evidence>
<dbReference type="Gene3D" id="3.40.1360.10">
    <property type="match status" value="1"/>
</dbReference>
<dbReference type="SMART" id="SM00493">
    <property type="entry name" value="TOPRIM"/>
    <property type="match status" value="1"/>
</dbReference>
<dbReference type="InterPro" id="IPR013264">
    <property type="entry name" value="DNAG_N"/>
</dbReference>
<evidence type="ECO:0000256" key="6">
    <source>
        <dbReference type="ARBA" id="ARBA00022723"/>
    </source>
</evidence>
<dbReference type="InterPro" id="IPR050219">
    <property type="entry name" value="DnaG_primase"/>
</dbReference>
<dbReference type="PIRSF" id="PIRSF002811">
    <property type="entry name" value="DnaG"/>
    <property type="match status" value="1"/>
</dbReference>
<protein>
    <recommendedName>
        <fullName evidence="12 13">DNA primase</fullName>
        <ecNumber evidence="12">2.7.7.101</ecNumber>
    </recommendedName>
</protein>
<evidence type="ECO:0000256" key="3">
    <source>
        <dbReference type="ARBA" id="ARBA00022679"/>
    </source>
</evidence>
<dbReference type="InterPro" id="IPR019475">
    <property type="entry name" value="DNA_primase_DnaB-bd"/>
</dbReference>
<sequence>MSTAGRIPKEFIDQLLARVDIIDVIGGRVPLKKAGREYTACCPFHNEKTPSFTVSPTKQFYHCFGCGVHGSAITFLMEYEHLEYPEAIEALARTIGVPVPREGAEDAPKRPRKDKNLYALLEEAAAWFQAQLPQNPDALMYLQRRGLSKEVTKRFGLGFAPPHSSLGRELVRYGDDKLVASGMAIRHETGRVYDRFRERIMFPIRDRRGRVIGFGGRVIGDGSPKYLNSPETEVFHKGAELYGLFEARNDTRKLERLLVVEGYMDVIALAQYGITYAVATLGTATTPEHIRQLLRLVPEIVFCFDGDRAGRDAAWRALENALPELRDDKEIRFLFLPQGEDPDTQIRQMGKDAFEASFDSALTLSAYLLTVLKERFNLSTKEGKARLLNDGVKLLATMPVILLREQILGELSTLTDTPLELVRRHLKKSSTGDAPLAYNQARLGDQDVRRTPLRHAIALLLHYPPLVELAGSSEQILGYDLPGTALLAAIIENIEENPHINLAGLLERFRQTEHEAIIQRLTNWRSDTDDETVIRREFADCLQQIRRQSRQKQLEALLHRGQTQALSEQERSDLAYLLLQDYKSPGA</sequence>
<evidence type="ECO:0000256" key="1">
    <source>
        <dbReference type="ARBA" id="ARBA00022478"/>
    </source>
</evidence>
<feature type="domain" description="Toprim" evidence="15">
    <location>
        <begin position="255"/>
        <end position="337"/>
    </location>
</feature>
<dbReference type="FunFam" id="3.90.580.10:FF:000001">
    <property type="entry name" value="DNA primase"/>
    <property type="match status" value="1"/>
</dbReference>
<evidence type="ECO:0000256" key="5">
    <source>
        <dbReference type="ARBA" id="ARBA00022705"/>
    </source>
</evidence>
<dbReference type="AlphaFoldDB" id="A0A1H4F9D7"/>
<dbReference type="GO" id="GO:0003677">
    <property type="term" value="F:DNA binding"/>
    <property type="evidence" value="ECO:0007669"/>
    <property type="project" value="UniProtKB-KW"/>
</dbReference>
<dbReference type="EMBL" id="FNQP01000019">
    <property type="protein sequence ID" value="SEA93388.1"/>
    <property type="molecule type" value="Genomic_DNA"/>
</dbReference>
<dbReference type="InterPro" id="IPR013173">
    <property type="entry name" value="DNA_primase_DnaG_DnaB-bd_dom"/>
</dbReference>
<feature type="zinc finger region" description="CHC2-type" evidence="12 14">
    <location>
        <begin position="42"/>
        <end position="66"/>
    </location>
</feature>
<dbReference type="CDD" id="cd03364">
    <property type="entry name" value="TOPRIM_DnaG_primases"/>
    <property type="match status" value="1"/>
</dbReference>
<proteinExistence type="inferred from homology"/>
<dbReference type="PANTHER" id="PTHR30313">
    <property type="entry name" value="DNA PRIMASE"/>
    <property type="match status" value="1"/>
</dbReference>
<dbReference type="Pfam" id="PF08275">
    <property type="entry name" value="DNAG_N"/>
    <property type="match status" value="1"/>
</dbReference>
<keyword evidence="17" id="KW-1185">Reference proteome</keyword>
<dbReference type="GO" id="GO:0000428">
    <property type="term" value="C:DNA-directed RNA polymerase complex"/>
    <property type="evidence" value="ECO:0007669"/>
    <property type="project" value="UniProtKB-KW"/>
</dbReference>
<dbReference type="Gene3D" id="1.20.50.20">
    <property type="entry name" value="DnaG, RNA polymerase domain, helical bundle"/>
    <property type="match status" value="1"/>
</dbReference>
<dbReference type="RefSeq" id="WP_093069710.1">
    <property type="nucleotide sequence ID" value="NZ_FNQP01000019.1"/>
</dbReference>
<dbReference type="FunFam" id="3.90.980.10:FF:000001">
    <property type="entry name" value="DNA primase"/>
    <property type="match status" value="1"/>
</dbReference>
<dbReference type="InterPro" id="IPR030846">
    <property type="entry name" value="DnaG_bac"/>
</dbReference>
<evidence type="ECO:0000256" key="2">
    <source>
        <dbReference type="ARBA" id="ARBA00022515"/>
    </source>
</evidence>
<keyword evidence="1 12" id="KW-0240">DNA-directed RNA polymerase</keyword>
<keyword evidence="8 12" id="KW-0862">Zinc</keyword>
<comment type="catalytic activity">
    <reaction evidence="12">
        <text>ssDNA + n NTP = ssDNA/pppN(pN)n-1 hybrid + (n-1) diphosphate.</text>
        <dbReference type="EC" id="2.7.7.101"/>
    </reaction>
</comment>
<dbReference type="STRING" id="525918.SAMN05660964_02862"/>
<evidence type="ECO:0000256" key="8">
    <source>
        <dbReference type="ARBA" id="ARBA00022833"/>
    </source>
</evidence>